<keyword evidence="2 5" id="KW-0812">Transmembrane</keyword>
<feature type="transmembrane region" description="Helical" evidence="5">
    <location>
        <begin position="28"/>
        <end position="48"/>
    </location>
</feature>
<dbReference type="EMBL" id="CCBN010000013">
    <property type="protein sequence ID" value="CDO55905.1"/>
    <property type="molecule type" value="Genomic_DNA"/>
</dbReference>
<feature type="transmembrane region" description="Helical" evidence="5">
    <location>
        <begin position="54"/>
        <end position="73"/>
    </location>
</feature>
<evidence type="ECO:0000256" key="3">
    <source>
        <dbReference type="ARBA" id="ARBA00022989"/>
    </source>
</evidence>
<feature type="domain" description="Sugar phosphate transporter" evidence="6">
    <location>
        <begin position="31"/>
        <end position="330"/>
    </location>
</feature>
<name>A0A0J9XG71_GEOCN</name>
<dbReference type="OrthoDB" id="10261634at2759"/>
<dbReference type="STRING" id="1173061.A0A0J9XG71"/>
<proteinExistence type="predicted"/>
<gene>
    <name evidence="7" type="ORF">BN980_GECA13s00032g</name>
</gene>
<evidence type="ECO:0000256" key="1">
    <source>
        <dbReference type="ARBA" id="ARBA00004141"/>
    </source>
</evidence>
<organism evidence="7 8">
    <name type="scientific">Geotrichum candidum</name>
    <name type="common">Oospora lactis</name>
    <name type="synonym">Dipodascus geotrichum</name>
    <dbReference type="NCBI Taxonomy" id="1173061"/>
    <lineage>
        <taxon>Eukaryota</taxon>
        <taxon>Fungi</taxon>
        <taxon>Dikarya</taxon>
        <taxon>Ascomycota</taxon>
        <taxon>Saccharomycotina</taxon>
        <taxon>Dipodascomycetes</taxon>
        <taxon>Dipodascales</taxon>
        <taxon>Dipodascaceae</taxon>
        <taxon>Geotrichum</taxon>
    </lineage>
</organism>
<feature type="transmembrane region" description="Helical" evidence="5">
    <location>
        <begin position="314"/>
        <end position="331"/>
    </location>
</feature>
<feature type="transmembrane region" description="Helical" evidence="5">
    <location>
        <begin position="119"/>
        <end position="136"/>
    </location>
</feature>
<dbReference type="PANTHER" id="PTHR11132">
    <property type="entry name" value="SOLUTE CARRIER FAMILY 35"/>
    <property type="match status" value="1"/>
</dbReference>
<feature type="transmembrane region" description="Helical" evidence="5">
    <location>
        <begin position="203"/>
        <end position="221"/>
    </location>
</feature>
<evidence type="ECO:0000256" key="2">
    <source>
        <dbReference type="ARBA" id="ARBA00022692"/>
    </source>
</evidence>
<accession>A0A0J9XG71</accession>
<feature type="transmembrane region" description="Helical" evidence="5">
    <location>
        <begin position="171"/>
        <end position="191"/>
    </location>
</feature>
<evidence type="ECO:0000256" key="5">
    <source>
        <dbReference type="SAM" id="Phobius"/>
    </source>
</evidence>
<comment type="subcellular location">
    <subcellularLocation>
        <location evidence="1">Membrane</location>
        <topology evidence="1">Multi-pass membrane protein</topology>
    </subcellularLocation>
</comment>
<evidence type="ECO:0000313" key="7">
    <source>
        <dbReference type="EMBL" id="CDO55905.1"/>
    </source>
</evidence>
<feature type="transmembrane region" description="Helical" evidence="5">
    <location>
        <begin position="259"/>
        <end position="280"/>
    </location>
</feature>
<feature type="transmembrane region" description="Helical" evidence="5">
    <location>
        <begin position="287"/>
        <end position="308"/>
    </location>
</feature>
<dbReference type="InterPro" id="IPR004853">
    <property type="entry name" value="Sugar_P_trans_dom"/>
</dbReference>
<protein>
    <recommendedName>
        <fullName evidence="6">Sugar phosphate transporter domain-containing protein</fullName>
    </recommendedName>
</protein>
<dbReference type="GO" id="GO:0016020">
    <property type="term" value="C:membrane"/>
    <property type="evidence" value="ECO:0007669"/>
    <property type="project" value="UniProtKB-SubCell"/>
</dbReference>
<sequence>MSKESASSVQYTEVSQPQQPELPLRKKYAWLAIYFFFSLALTLFNKVVLGAFPFPYLLTAVHALCGTIGCFILNKRGFFTLSRLTDREDITLLFFSFLYTINIAISNVSLKLVTVPFHQVIRATTPLFAMGLNIVLYHSSYPLLTYLSLLLVCAGVGFATFGDYYFKPMGFFLTLLGAFLAALKTVVTNRIQTGRLRLSPLELLYRMSPLAFAQTMVYAYLTGEFAVIYKGLQASFYPELIDTLATEGGEPLFVFTKELGIKLALNGLIAFGLNIVSFTANKNTGALTMTVAANIKQVMTIILAIIFFNLEVNATNAFGIFLTLVGGAWYAKLELDRKQSKSPVPVVLPPPVTQKE</sequence>
<dbReference type="AlphaFoldDB" id="A0A0J9XG71"/>
<keyword evidence="4 5" id="KW-0472">Membrane</keyword>
<dbReference type="Proteomes" id="UP000242525">
    <property type="component" value="Unassembled WGS sequence"/>
</dbReference>
<feature type="transmembrane region" description="Helical" evidence="5">
    <location>
        <begin position="143"/>
        <end position="165"/>
    </location>
</feature>
<evidence type="ECO:0000256" key="4">
    <source>
        <dbReference type="ARBA" id="ARBA00023136"/>
    </source>
</evidence>
<keyword evidence="3 5" id="KW-1133">Transmembrane helix</keyword>
<feature type="transmembrane region" description="Helical" evidence="5">
    <location>
        <begin position="93"/>
        <end position="113"/>
    </location>
</feature>
<dbReference type="InterPro" id="IPR050186">
    <property type="entry name" value="TPT_transporter"/>
</dbReference>
<evidence type="ECO:0000313" key="8">
    <source>
        <dbReference type="Proteomes" id="UP000242525"/>
    </source>
</evidence>
<reference evidence="7" key="1">
    <citation type="submission" date="2014-03" db="EMBL/GenBank/DDBJ databases">
        <authorList>
            <person name="Casaregola S."/>
        </authorList>
    </citation>
    <scope>NUCLEOTIDE SEQUENCE [LARGE SCALE GENOMIC DNA]</scope>
    <source>
        <strain evidence="7">CLIB 918</strain>
    </source>
</reference>
<comment type="caution">
    <text evidence="7">The sequence shown here is derived from an EMBL/GenBank/DDBJ whole genome shotgun (WGS) entry which is preliminary data.</text>
</comment>
<keyword evidence="8" id="KW-1185">Reference proteome</keyword>
<evidence type="ECO:0000259" key="6">
    <source>
        <dbReference type="Pfam" id="PF03151"/>
    </source>
</evidence>
<dbReference type="Pfam" id="PF03151">
    <property type="entry name" value="TPT"/>
    <property type="match status" value="1"/>
</dbReference>